<dbReference type="RefSeq" id="WP_284914630.1">
    <property type="nucleotide sequence ID" value="NZ_CP126980.1"/>
</dbReference>
<dbReference type="EMBL" id="CP126980">
    <property type="protein sequence ID" value="WIM93423.1"/>
    <property type="molecule type" value="Genomic_DNA"/>
</dbReference>
<gene>
    <name evidence="3" type="ORF">ACTOB_005400</name>
</gene>
<dbReference type="InterPro" id="IPR027417">
    <property type="entry name" value="P-loop_NTPase"/>
</dbReference>
<reference evidence="3 4" key="1">
    <citation type="submission" date="2023-06" db="EMBL/GenBank/DDBJ databases">
        <authorList>
            <person name="Yushchuk O."/>
            <person name="Binda E."/>
            <person name="Ruckert-Reed C."/>
            <person name="Fedorenko V."/>
            <person name="Kalinowski J."/>
            <person name="Marinelli F."/>
        </authorList>
    </citation>
    <scope>NUCLEOTIDE SEQUENCE [LARGE SCALE GENOMIC DNA]</scope>
    <source>
        <strain evidence="3 4">NRRL 3884</strain>
    </source>
</reference>
<keyword evidence="1" id="KW-0472">Membrane</keyword>
<evidence type="ECO:0000259" key="2">
    <source>
        <dbReference type="Pfam" id="PF19993"/>
    </source>
</evidence>
<evidence type="ECO:0000256" key="1">
    <source>
        <dbReference type="SAM" id="Phobius"/>
    </source>
</evidence>
<keyword evidence="1" id="KW-1133">Transmembrane helix</keyword>
<accession>A0ABY8W8P1</accession>
<dbReference type="SUPFAM" id="SSF52540">
    <property type="entry name" value="P-loop containing nucleoside triphosphate hydrolases"/>
    <property type="match status" value="1"/>
</dbReference>
<sequence>MSSPMGRKRPHQYYTYITTQDDPNYWWIAGWILAFPFVVVINAVWQAGTAAVAYTSGVTAGLGFGANPEPLPARRPVEGLGEPAYTQYLFGQAWRDVTHTVAVALRNQQDAIKVEFGRVAKLHFHTPQDESAAGRRNVIKGMALVAGGALGFLVADLLVVVTLLAQAALMGLLWVGGIVVIYTLRGADSALLLIRGIRITCPHCYCHVPYPGYRCSECPALHRDIRPGRFGMLHRICRCGMRLPTLLMLGSHRLQAVCPSCDQDLEESAGHAPEVVLPVFGATVAGKTQLLAAVTLAAEAVLSRSGGTVEASDEYARAWYRQVHDIRKRGTRVTKTPVTPQPGIALTLRTASATRHLKMFDAAGERFRSTNRVQELAYLRRREDRPVIVFVVDPLSIPKLWESLGEEQRRALEPMRAATSPMSVFEGTVPALHGMRAETEKARVAVVVTKADLIEEQIKAARVGANDSIRDWLAGPLEQGNLVRAIGHEFHSARYFLTDARLDQPAVSPSVETFVKWLLAERKVRL</sequence>
<dbReference type="Proteomes" id="UP001240150">
    <property type="component" value="Chromosome"/>
</dbReference>
<evidence type="ECO:0000313" key="4">
    <source>
        <dbReference type="Proteomes" id="UP001240150"/>
    </source>
</evidence>
<feature type="transmembrane region" description="Helical" evidence="1">
    <location>
        <begin position="25"/>
        <end position="45"/>
    </location>
</feature>
<keyword evidence="4" id="KW-1185">Reference proteome</keyword>
<proteinExistence type="predicted"/>
<dbReference type="Gene3D" id="3.40.50.300">
    <property type="entry name" value="P-loop containing nucleotide triphosphate hydrolases"/>
    <property type="match status" value="1"/>
</dbReference>
<feature type="domain" description="Double-GTPase 2" evidence="2">
    <location>
        <begin position="276"/>
        <end position="501"/>
    </location>
</feature>
<feature type="transmembrane region" description="Helical" evidence="1">
    <location>
        <begin position="143"/>
        <end position="165"/>
    </location>
</feature>
<keyword evidence="1" id="KW-0812">Transmembrane</keyword>
<dbReference type="InterPro" id="IPR045528">
    <property type="entry name" value="DO-GTPase2"/>
</dbReference>
<dbReference type="Pfam" id="PF19993">
    <property type="entry name" value="DO-GTPase2"/>
    <property type="match status" value="1"/>
</dbReference>
<name>A0ABY8W8P1_9ACTN</name>
<protein>
    <recommendedName>
        <fullName evidence="2">Double-GTPase 2 domain-containing protein</fullName>
    </recommendedName>
</protein>
<evidence type="ECO:0000313" key="3">
    <source>
        <dbReference type="EMBL" id="WIM93423.1"/>
    </source>
</evidence>
<organism evidence="3 4">
    <name type="scientific">Actinoplanes oblitus</name>
    <dbReference type="NCBI Taxonomy" id="3040509"/>
    <lineage>
        <taxon>Bacteria</taxon>
        <taxon>Bacillati</taxon>
        <taxon>Actinomycetota</taxon>
        <taxon>Actinomycetes</taxon>
        <taxon>Micromonosporales</taxon>
        <taxon>Micromonosporaceae</taxon>
        <taxon>Actinoplanes</taxon>
    </lineage>
</organism>